<proteinExistence type="predicted"/>
<organism evidence="1 2">
    <name type="scientific">Amycolatopsis suaedae</name>
    <dbReference type="NCBI Taxonomy" id="2510978"/>
    <lineage>
        <taxon>Bacteria</taxon>
        <taxon>Bacillati</taxon>
        <taxon>Actinomycetota</taxon>
        <taxon>Actinomycetes</taxon>
        <taxon>Pseudonocardiales</taxon>
        <taxon>Pseudonocardiaceae</taxon>
        <taxon>Amycolatopsis</taxon>
    </lineage>
</organism>
<dbReference type="AlphaFoldDB" id="A0A4Q7IZD8"/>
<evidence type="ECO:0008006" key="3">
    <source>
        <dbReference type="Google" id="ProtNLM"/>
    </source>
</evidence>
<evidence type="ECO:0000313" key="2">
    <source>
        <dbReference type="Proteomes" id="UP000292003"/>
    </source>
</evidence>
<name>A0A4Q7IZD8_9PSEU</name>
<dbReference type="OrthoDB" id="3387635at2"/>
<gene>
    <name evidence="1" type="ORF">EWH70_32505</name>
</gene>
<dbReference type="Proteomes" id="UP000292003">
    <property type="component" value="Unassembled WGS sequence"/>
</dbReference>
<comment type="caution">
    <text evidence="1">The sequence shown here is derived from an EMBL/GenBank/DDBJ whole genome shotgun (WGS) entry which is preliminary data.</text>
</comment>
<protein>
    <recommendedName>
        <fullName evidence="3">Phage tail protein</fullName>
    </recommendedName>
</protein>
<accession>A0A4Q7IZD8</accession>
<sequence>MATLALLNEFVSINGVNLSDHVRQGTLALEATALDSTAMGDGWNETTGGLKSGTLTIELLDDFAASNVDATLWPLFGTVVPFIVRPDAGPVSATNPNYTGTVFIAQHTVGGSLNEMAMKSLSFNTSGVVSRATS</sequence>
<reference evidence="1 2" key="1">
    <citation type="submission" date="2019-02" db="EMBL/GenBank/DDBJ databases">
        <title>Draft genome sequence of Amycolatopsis sp. 8-3EHSu isolated from roots of Suaeda maritima.</title>
        <authorList>
            <person name="Duangmal K."/>
            <person name="Chantavorakit T."/>
        </authorList>
    </citation>
    <scope>NUCLEOTIDE SEQUENCE [LARGE SCALE GENOMIC DNA]</scope>
    <source>
        <strain evidence="1 2">8-3EHSu</strain>
    </source>
</reference>
<keyword evidence="2" id="KW-1185">Reference proteome</keyword>
<dbReference type="RefSeq" id="WP_130479402.1">
    <property type="nucleotide sequence ID" value="NZ_SFCC01000021.1"/>
</dbReference>
<dbReference type="EMBL" id="SFCC01000021">
    <property type="protein sequence ID" value="RZQ59837.1"/>
    <property type="molecule type" value="Genomic_DNA"/>
</dbReference>
<evidence type="ECO:0000313" key="1">
    <source>
        <dbReference type="EMBL" id="RZQ59837.1"/>
    </source>
</evidence>